<dbReference type="PROSITE" id="PS01045">
    <property type="entry name" value="SQUALEN_PHYTOEN_SYN_2"/>
    <property type="match status" value="1"/>
</dbReference>
<dbReference type="GO" id="GO:0016117">
    <property type="term" value="P:carotenoid biosynthetic process"/>
    <property type="evidence" value="ECO:0007669"/>
    <property type="project" value="UniProtKB-ARBA"/>
</dbReference>
<dbReference type="PANTHER" id="PTHR31480">
    <property type="entry name" value="BIFUNCTIONAL LYCOPENE CYCLASE/PHYTOENE SYNTHASE"/>
    <property type="match status" value="1"/>
</dbReference>
<dbReference type="Proteomes" id="UP000322244">
    <property type="component" value="Unassembled WGS sequence"/>
</dbReference>
<dbReference type="GO" id="GO:0051996">
    <property type="term" value="F:squalene synthase [NAD(P)H] activity"/>
    <property type="evidence" value="ECO:0007669"/>
    <property type="project" value="InterPro"/>
</dbReference>
<dbReference type="Pfam" id="PF00494">
    <property type="entry name" value="SQS_PSY"/>
    <property type="match status" value="1"/>
</dbReference>
<evidence type="ECO:0000313" key="3">
    <source>
        <dbReference type="EMBL" id="KAA0022399.1"/>
    </source>
</evidence>
<dbReference type="SFLD" id="SFLDG01212">
    <property type="entry name" value="Phytoene_synthase_like"/>
    <property type="match status" value="1"/>
</dbReference>
<dbReference type="InterPro" id="IPR002060">
    <property type="entry name" value="Squ/phyt_synthse"/>
</dbReference>
<dbReference type="OrthoDB" id="9807580at2"/>
<dbReference type="InterPro" id="IPR033904">
    <property type="entry name" value="Trans_IPPS_HH"/>
</dbReference>
<organism evidence="3 4">
    <name type="scientific">Antrihabitans cavernicola</name>
    <dbReference type="NCBI Taxonomy" id="2495913"/>
    <lineage>
        <taxon>Bacteria</taxon>
        <taxon>Bacillati</taxon>
        <taxon>Actinomycetota</taxon>
        <taxon>Actinomycetes</taxon>
        <taxon>Mycobacteriales</taxon>
        <taxon>Nocardiaceae</taxon>
        <taxon>Antrihabitans</taxon>
    </lineage>
</organism>
<dbReference type="CDD" id="cd00683">
    <property type="entry name" value="Trans_IPPS_HH"/>
    <property type="match status" value="1"/>
</dbReference>
<dbReference type="InterPro" id="IPR019845">
    <property type="entry name" value="Squalene/phytoene_synthase_CS"/>
</dbReference>
<sequence length="280" mass="30669">MLHPTQRPAVYALYGFARYADDIVDEPASGTDVDTIATQLTDLGRSLRSGLDSGHSAHPVLAAVVDTVGRYQIDPALFAVFLDSMLMDLTVTDYPNRAVLSSYVHGSAEVIGLQMLPVLGTVTSRTEAVPYAAALGHAFQLTNFLRDIAEDLDRGRIYLPADELATFDVDRDRLLWCRRTGRLDNNVRRALEHQIAYVRSVYREAKDGIVMLHPISRPCVATAFDLYGRILNRIEDQDFNVFAGRATVGTGQRIAVAARAAARTVAVRASVRTLPTPAPS</sequence>
<dbReference type="InterPro" id="IPR008949">
    <property type="entry name" value="Isoprenoid_synthase_dom_sf"/>
</dbReference>
<accession>A0A5A7SAS2</accession>
<dbReference type="SUPFAM" id="SSF48576">
    <property type="entry name" value="Terpenoid synthases"/>
    <property type="match status" value="1"/>
</dbReference>
<dbReference type="SFLD" id="SFLDS00005">
    <property type="entry name" value="Isoprenoid_Synthase_Type_I"/>
    <property type="match status" value="1"/>
</dbReference>
<dbReference type="EMBL" id="VLNY01000006">
    <property type="protein sequence ID" value="KAA0022399.1"/>
    <property type="molecule type" value="Genomic_DNA"/>
</dbReference>
<evidence type="ECO:0000256" key="1">
    <source>
        <dbReference type="ARBA" id="ARBA00004684"/>
    </source>
</evidence>
<comment type="caution">
    <text evidence="3">The sequence shown here is derived from an EMBL/GenBank/DDBJ whole genome shotgun (WGS) entry which is preliminary data.</text>
</comment>
<dbReference type="GO" id="GO:0004311">
    <property type="term" value="F:geranylgeranyl diphosphate synthase activity"/>
    <property type="evidence" value="ECO:0007669"/>
    <property type="project" value="InterPro"/>
</dbReference>
<protein>
    <submittedName>
        <fullName evidence="3">Phytoene/squalene synthase family protein</fullName>
    </submittedName>
</protein>
<gene>
    <name evidence="3" type="ORF">FOY51_14990</name>
</gene>
<dbReference type="Gene3D" id="1.10.600.10">
    <property type="entry name" value="Farnesyl Diphosphate Synthase"/>
    <property type="match status" value="1"/>
</dbReference>
<comment type="pathway">
    <text evidence="1">Carotenoid biosynthesis; phytoene biosynthesis.</text>
</comment>
<dbReference type="InterPro" id="IPR044843">
    <property type="entry name" value="Trans_IPPS_bact-type"/>
</dbReference>
<dbReference type="AlphaFoldDB" id="A0A5A7SAS2"/>
<dbReference type="UniPathway" id="UPA00799"/>
<evidence type="ECO:0000256" key="2">
    <source>
        <dbReference type="ARBA" id="ARBA00022679"/>
    </source>
</evidence>
<evidence type="ECO:0000313" key="4">
    <source>
        <dbReference type="Proteomes" id="UP000322244"/>
    </source>
</evidence>
<reference evidence="3 4" key="1">
    <citation type="submission" date="2019-07" db="EMBL/GenBank/DDBJ databases">
        <title>Rhodococcus cavernicolus sp. nov., isolated from a cave.</title>
        <authorList>
            <person name="Lee S.D."/>
        </authorList>
    </citation>
    <scope>NUCLEOTIDE SEQUENCE [LARGE SCALE GENOMIC DNA]</scope>
    <source>
        <strain evidence="3 4">C1-24</strain>
    </source>
</reference>
<keyword evidence="4" id="KW-1185">Reference proteome</keyword>
<dbReference type="SFLD" id="SFLDG01018">
    <property type="entry name" value="Squalene/Phytoene_Synthase_Lik"/>
    <property type="match status" value="1"/>
</dbReference>
<proteinExistence type="predicted"/>
<name>A0A5A7SAS2_9NOCA</name>
<keyword evidence="2" id="KW-0808">Transferase</keyword>